<dbReference type="OrthoDB" id="6921389at2759"/>
<dbReference type="SFLD" id="SFLDG01017">
    <property type="entry name" value="Polyprenyl_Transferase_Like"/>
    <property type="match status" value="1"/>
</dbReference>
<keyword evidence="5" id="KW-1185">Reference proteome</keyword>
<comment type="caution">
    <text evidence="4">The sequence shown here is derived from an EMBL/GenBank/DDBJ whole genome shotgun (WGS) entry which is preliminary data.</text>
</comment>
<dbReference type="GO" id="GO:0046872">
    <property type="term" value="F:metal ion binding"/>
    <property type="evidence" value="ECO:0007669"/>
    <property type="project" value="UniProtKB-KW"/>
</dbReference>
<reference evidence="4" key="1">
    <citation type="submission" date="2020-06" db="EMBL/GenBank/DDBJ databases">
        <title>Draft genome of Bugula neritina, a colonial animal packing powerful symbionts and potential medicines.</title>
        <authorList>
            <person name="Rayko M."/>
        </authorList>
    </citation>
    <scope>NUCLEOTIDE SEQUENCE [LARGE SCALE GENOMIC DNA]</scope>
    <source>
        <strain evidence="4">Kwan_BN1</strain>
    </source>
</reference>
<dbReference type="InterPro" id="IPR000092">
    <property type="entry name" value="Polyprenyl_synt"/>
</dbReference>
<evidence type="ECO:0000313" key="4">
    <source>
        <dbReference type="EMBL" id="KAF6024676.1"/>
    </source>
</evidence>
<dbReference type="Pfam" id="PF00348">
    <property type="entry name" value="polyprenyl_synt"/>
    <property type="match status" value="1"/>
</dbReference>
<name>A0A7J7JGC2_BUGNE</name>
<keyword evidence="2" id="KW-0460">Magnesium</keyword>
<dbReference type="EMBL" id="VXIV02002549">
    <property type="protein sequence ID" value="KAF6024676.1"/>
    <property type="molecule type" value="Genomic_DNA"/>
</dbReference>
<dbReference type="PROSITE" id="PS00723">
    <property type="entry name" value="POLYPRENYL_SYNTHASE_1"/>
    <property type="match status" value="1"/>
</dbReference>
<dbReference type="GO" id="GO:0008299">
    <property type="term" value="P:isoprenoid biosynthetic process"/>
    <property type="evidence" value="ECO:0007669"/>
    <property type="project" value="InterPro"/>
</dbReference>
<dbReference type="SFLD" id="SFLDS00005">
    <property type="entry name" value="Isoprenoid_Synthase_Type_I"/>
    <property type="match status" value="1"/>
</dbReference>
<evidence type="ECO:0000256" key="2">
    <source>
        <dbReference type="ARBA" id="ARBA00022842"/>
    </source>
</evidence>
<evidence type="ECO:0000256" key="1">
    <source>
        <dbReference type="ARBA" id="ARBA00022723"/>
    </source>
</evidence>
<dbReference type="Gene3D" id="1.10.600.10">
    <property type="entry name" value="Farnesyl Diphosphate Synthase"/>
    <property type="match status" value="1"/>
</dbReference>
<comment type="similarity">
    <text evidence="3">Belongs to the FPP/GGPP synthase family.</text>
</comment>
<dbReference type="PROSITE" id="PS00444">
    <property type="entry name" value="POLYPRENYL_SYNTHASE_2"/>
    <property type="match status" value="1"/>
</dbReference>
<organism evidence="4 5">
    <name type="scientific">Bugula neritina</name>
    <name type="common">Brown bryozoan</name>
    <name type="synonym">Sertularia neritina</name>
    <dbReference type="NCBI Taxonomy" id="10212"/>
    <lineage>
        <taxon>Eukaryota</taxon>
        <taxon>Metazoa</taxon>
        <taxon>Spiralia</taxon>
        <taxon>Lophotrochozoa</taxon>
        <taxon>Bryozoa</taxon>
        <taxon>Gymnolaemata</taxon>
        <taxon>Cheilostomatida</taxon>
        <taxon>Flustrina</taxon>
        <taxon>Buguloidea</taxon>
        <taxon>Bugulidae</taxon>
        <taxon>Bugula</taxon>
    </lineage>
</organism>
<sequence length="308" mass="35286">METKSDIEQTSNKLELQLEDQVLLGPYDYITQIPGKQIRTKLAVAFNYWLKIPEDVILKIGEVTQMLHNASLLIDDIEDSSTLRRGVPVAHHIYGTPTTLNSANYVYFLGLQKLLALGKPGCAEVFTEQLLELHKGQGMDIYWRDSYICPSEEQYKLMVKRKTGGLFGLAIRLMQLFSESQIDLSQVTEFLGLYFQIRDDYANLCSTEYEQNKSYCEDLTEGKFSFPIIYAINSHPKDHQIMNIVRQRTKDADVKKYCVQHMVKLGAFEYTKKVLLELESQLHAEISSLGGNPHLTKLVNELSQLYKT</sequence>
<gene>
    <name evidence="4" type="ORF">EB796_016998</name>
</gene>
<keyword evidence="1" id="KW-0479">Metal-binding</keyword>
<dbReference type="CDD" id="cd00685">
    <property type="entry name" value="Trans_IPPS_HT"/>
    <property type="match status" value="1"/>
</dbReference>
<proteinExistence type="inferred from homology"/>
<protein>
    <submittedName>
        <fullName evidence="4">GGPS1</fullName>
    </submittedName>
</protein>
<dbReference type="InterPro" id="IPR008949">
    <property type="entry name" value="Isoprenoid_synthase_dom_sf"/>
</dbReference>
<dbReference type="SUPFAM" id="SSF48576">
    <property type="entry name" value="Terpenoid synthases"/>
    <property type="match status" value="1"/>
</dbReference>
<dbReference type="Proteomes" id="UP000593567">
    <property type="component" value="Unassembled WGS sequence"/>
</dbReference>
<dbReference type="InterPro" id="IPR033749">
    <property type="entry name" value="Polyprenyl_synt_CS"/>
</dbReference>
<dbReference type="PANTHER" id="PTHR12001:SF44">
    <property type="entry name" value="GERANYLGERANYL PYROPHOSPHATE SYNTHASE"/>
    <property type="match status" value="1"/>
</dbReference>
<dbReference type="GO" id="GO:0004659">
    <property type="term" value="F:prenyltransferase activity"/>
    <property type="evidence" value="ECO:0007669"/>
    <property type="project" value="InterPro"/>
</dbReference>
<accession>A0A7J7JGC2</accession>
<dbReference type="PANTHER" id="PTHR12001">
    <property type="entry name" value="GERANYLGERANYL PYROPHOSPHATE SYNTHASE"/>
    <property type="match status" value="1"/>
</dbReference>
<evidence type="ECO:0000313" key="5">
    <source>
        <dbReference type="Proteomes" id="UP000593567"/>
    </source>
</evidence>
<keyword evidence="3" id="KW-0808">Transferase</keyword>
<evidence type="ECO:0000256" key="3">
    <source>
        <dbReference type="RuleBase" id="RU004466"/>
    </source>
</evidence>
<dbReference type="AlphaFoldDB" id="A0A7J7JGC2"/>